<evidence type="ECO:0000313" key="3">
    <source>
        <dbReference type="Proteomes" id="UP000317652"/>
    </source>
</evidence>
<reference evidence="2 3" key="1">
    <citation type="submission" date="2019-07" db="EMBL/GenBank/DDBJ databases">
        <authorList>
            <person name="Brisse S."/>
            <person name="Rodrigues C."/>
            <person name="Thorpe H."/>
        </authorList>
    </citation>
    <scope>NUCLEOTIDE SEQUENCE [LARGE SCALE GENOMIC DNA]</scope>
    <source>
        <strain evidence="2">SB6411</strain>
    </source>
</reference>
<comment type="caution">
    <text evidence="2">The sequence shown here is derived from an EMBL/GenBank/DDBJ whole genome shotgun (WGS) entry which is preliminary data.</text>
</comment>
<dbReference type="InterPro" id="IPR015943">
    <property type="entry name" value="WD40/YVTN_repeat-like_dom_sf"/>
</dbReference>
<accession>A0ABY6V5I3</accession>
<name>A0ABY6V5I3_9ENTR</name>
<dbReference type="SUPFAM" id="SSF51004">
    <property type="entry name" value="C-terminal (heme d1) domain of cytochrome cd1-nitrite reductase"/>
    <property type="match status" value="1"/>
</dbReference>
<keyword evidence="1" id="KW-0732">Signal</keyword>
<dbReference type="PANTHER" id="PTHR47197:SF3">
    <property type="entry name" value="DIHYDRO-HEME D1 DEHYDROGENASE"/>
    <property type="match status" value="1"/>
</dbReference>
<proteinExistence type="predicted"/>
<dbReference type="InterPro" id="IPR011048">
    <property type="entry name" value="Haem_d1_sf"/>
</dbReference>
<organism evidence="2 3">
    <name type="scientific">Klebsiella spallanzanii</name>
    <dbReference type="NCBI Taxonomy" id="2587528"/>
    <lineage>
        <taxon>Bacteria</taxon>
        <taxon>Pseudomonadati</taxon>
        <taxon>Pseudomonadota</taxon>
        <taxon>Gammaproteobacteria</taxon>
        <taxon>Enterobacterales</taxon>
        <taxon>Enterobacteriaceae</taxon>
        <taxon>Klebsiella/Raoultella group</taxon>
        <taxon>Klebsiella</taxon>
    </lineage>
</organism>
<evidence type="ECO:0000256" key="1">
    <source>
        <dbReference type="SAM" id="SignalP"/>
    </source>
</evidence>
<dbReference type="Proteomes" id="UP000317652">
    <property type="component" value="Unassembled WGS sequence"/>
</dbReference>
<dbReference type="RefSeq" id="WP_142981146.1">
    <property type="nucleotide sequence ID" value="NZ_CABGGS010000001.1"/>
</dbReference>
<feature type="signal peptide" evidence="1">
    <location>
        <begin position="1"/>
        <end position="22"/>
    </location>
</feature>
<keyword evidence="3" id="KW-1185">Reference proteome</keyword>
<sequence length="402" mass="44601">MSGIHFRLFTALLMATATFAQAQETLIKQEDIHRAAVAPAVVELAWSAKQNAVFVSSPDWKDEKKSTVLRLNPQTLETQATISIDVKGFGVALDDENNRLYLTEGFNGSVGIVDTDTNRSLGSIKLQEQVNIESAWRKAGMSGERLDFMLAELKRFKISEGYLYKVREARFDAQTGRLFLPGLGYGVDSVLYVVNTRTGKLEKTLPGFGFYAVGIAIDEKGRRVFVSNMQGQLMTVNADTLEIAGKHEIQADQLLNLVYDRKNDRILGVDQGIDRDKYRNYHLKETYTRRSSGHRLFALNAQDGKLLASIETKEVPISLLLDEDSERIYVTNRGGIRVEKGAGSLSVFESKTLAHLQTLPLLPHPNSLALDSKAHALFVTVKNDGAAAKANTEESVVRIPLR</sequence>
<protein>
    <submittedName>
        <fullName evidence="2">Uncharacterized protein</fullName>
    </submittedName>
</protein>
<dbReference type="EMBL" id="CABGGS010000001">
    <property type="protein sequence ID" value="VUS24184.1"/>
    <property type="molecule type" value="Genomic_DNA"/>
</dbReference>
<gene>
    <name evidence="2" type="ORF">SB6411_00685</name>
</gene>
<dbReference type="Gene3D" id="2.130.10.10">
    <property type="entry name" value="YVTN repeat-like/Quinoprotein amine dehydrogenase"/>
    <property type="match status" value="1"/>
</dbReference>
<evidence type="ECO:0000313" key="2">
    <source>
        <dbReference type="EMBL" id="VUS24184.1"/>
    </source>
</evidence>
<dbReference type="InterPro" id="IPR051200">
    <property type="entry name" value="Host-pathogen_enzymatic-act"/>
</dbReference>
<dbReference type="PANTHER" id="PTHR47197">
    <property type="entry name" value="PROTEIN NIRF"/>
    <property type="match status" value="1"/>
</dbReference>
<feature type="chain" id="PRO_5045150701" evidence="1">
    <location>
        <begin position="23"/>
        <end position="402"/>
    </location>
</feature>